<keyword evidence="4" id="KW-0410">Iron transport</keyword>
<evidence type="ECO:0000256" key="13">
    <source>
        <dbReference type="SAM" id="SignalP"/>
    </source>
</evidence>
<dbReference type="InterPro" id="IPR000531">
    <property type="entry name" value="Beta-barrel_TonB"/>
</dbReference>
<dbReference type="Gene3D" id="2.170.130.10">
    <property type="entry name" value="TonB-dependent receptor, plug domain"/>
    <property type="match status" value="1"/>
</dbReference>
<dbReference type="Gene3D" id="2.40.170.20">
    <property type="entry name" value="TonB-dependent receptor, beta-barrel domain"/>
    <property type="match status" value="1"/>
</dbReference>
<evidence type="ECO:0000259" key="14">
    <source>
        <dbReference type="Pfam" id="PF00593"/>
    </source>
</evidence>
<evidence type="ECO:0000313" key="17">
    <source>
        <dbReference type="Proteomes" id="UP001226434"/>
    </source>
</evidence>
<evidence type="ECO:0000256" key="11">
    <source>
        <dbReference type="PROSITE-ProRule" id="PRU01360"/>
    </source>
</evidence>
<dbReference type="InterPro" id="IPR008969">
    <property type="entry name" value="CarboxyPept-like_regulatory"/>
</dbReference>
<keyword evidence="13" id="KW-0732">Signal</keyword>
<accession>A0ABT6RCL6</accession>
<dbReference type="InterPro" id="IPR036942">
    <property type="entry name" value="Beta-barrel_TonB_sf"/>
</dbReference>
<dbReference type="SUPFAM" id="SSF49464">
    <property type="entry name" value="Carboxypeptidase regulatory domain-like"/>
    <property type="match status" value="1"/>
</dbReference>
<reference evidence="16 17" key="1">
    <citation type="submission" date="2023-05" db="EMBL/GenBank/DDBJ databases">
        <title>Genome sequence of Pinibacter sp. MAH-24.</title>
        <authorList>
            <person name="Huq M.A."/>
        </authorList>
    </citation>
    <scope>NUCLEOTIDE SEQUENCE [LARGE SCALE GENOMIC DNA]</scope>
    <source>
        <strain evidence="16 17">MAH-24</strain>
    </source>
</reference>
<keyword evidence="17" id="KW-1185">Reference proteome</keyword>
<feature type="domain" description="TonB-dependent receptor-like beta-barrel" evidence="14">
    <location>
        <begin position="291"/>
        <end position="730"/>
    </location>
</feature>
<proteinExistence type="inferred from homology"/>
<sequence>MFFKNILVCAMLLFAMQAFSQTMQGKVIDKNSKEALAGCCIYCNDKIIATTNDKGEFKLSQQFQHKTITVTYTGFQSTELKCEQLTVISLEPTNNTLQEISVSANREGVKRSLAPVAIANINSKTIKETKATTVDQLLNKVSGVYMVNLGNEQHMMSIRQPMTTKSMFLYLEDGIPIRTTGLFNHNALLEMNMAAVKNIEVIKGPSSSLYGSEAIGGAANFITASPTAVPVLKLSVQGNDIGYKRADLQTGFTAGKWGVSVNGYYADKRNSFIEYSDFHKGTFTAKVDYRFNSKTYLTNGVTWLNYYSDMPGGIDSAMYAAKSFSNPQTFTYRQVNALRYHSTLVHEWNDRSKTTASVVYRDNTIIQNPSYSIKDDYHYTSSGWKGNKMLAHGEINNSSFNSYAFIAQHRQNLNWKKAVIIGGVNVDISPSTYTANYIKINKDTISKKYTSYQNTDSMLALFSTNINNYAAFVNFEFSPIEKLRVVASLRYDLFRYKFDNSLPTSSYSGATDTIKNFTAVSPKIGFTYNFSDDVGIYANYSQGFVPPQITDLFKGVKVPNLDPSVFYNYEVGGWVSIIKNKFNADVSAYSLQGTDEIISVRLNDGSYETRNAGRTSHKGIELGLNANPIKSLSVRFSGAYSKHTFVDYVEKGINYNKNEMAAAPNWLYNTEVWYRPAFVNGLRIGAEWQHVGSDWLDPQNTAKIGRYNVFNVRVAYQYKNAEIWVNALNVANTYYAYTASKSAYGYSYNPGEPRNFNIGVAYDFGSLFNNKK</sequence>
<evidence type="ECO:0000259" key="15">
    <source>
        <dbReference type="Pfam" id="PF07715"/>
    </source>
</evidence>
<feature type="domain" description="TonB-dependent receptor plug" evidence="15">
    <location>
        <begin position="114"/>
        <end position="218"/>
    </location>
</feature>
<dbReference type="PROSITE" id="PS52016">
    <property type="entry name" value="TONB_DEPENDENT_REC_3"/>
    <property type="match status" value="1"/>
</dbReference>
<evidence type="ECO:0000256" key="3">
    <source>
        <dbReference type="ARBA" id="ARBA00022452"/>
    </source>
</evidence>
<comment type="caution">
    <text evidence="16">The sequence shown here is derived from an EMBL/GenBank/DDBJ whole genome shotgun (WGS) entry which is preliminary data.</text>
</comment>
<dbReference type="SUPFAM" id="SSF56935">
    <property type="entry name" value="Porins"/>
    <property type="match status" value="1"/>
</dbReference>
<evidence type="ECO:0000256" key="4">
    <source>
        <dbReference type="ARBA" id="ARBA00022496"/>
    </source>
</evidence>
<evidence type="ECO:0000256" key="7">
    <source>
        <dbReference type="ARBA" id="ARBA00023065"/>
    </source>
</evidence>
<keyword evidence="2 11" id="KW-0813">Transport</keyword>
<evidence type="ECO:0000256" key="5">
    <source>
        <dbReference type="ARBA" id="ARBA00022692"/>
    </source>
</evidence>
<dbReference type="Pfam" id="PF00593">
    <property type="entry name" value="TonB_dep_Rec_b-barrel"/>
    <property type="match status" value="1"/>
</dbReference>
<evidence type="ECO:0000313" key="16">
    <source>
        <dbReference type="EMBL" id="MDI3320275.1"/>
    </source>
</evidence>
<dbReference type="RefSeq" id="WP_282334372.1">
    <property type="nucleotide sequence ID" value="NZ_JASBRG010000006.1"/>
</dbReference>
<evidence type="ECO:0000256" key="9">
    <source>
        <dbReference type="ARBA" id="ARBA00023136"/>
    </source>
</evidence>
<organism evidence="16 17">
    <name type="scientific">Pinibacter soli</name>
    <dbReference type="NCBI Taxonomy" id="3044211"/>
    <lineage>
        <taxon>Bacteria</taxon>
        <taxon>Pseudomonadati</taxon>
        <taxon>Bacteroidota</taxon>
        <taxon>Chitinophagia</taxon>
        <taxon>Chitinophagales</taxon>
        <taxon>Chitinophagaceae</taxon>
        <taxon>Pinibacter</taxon>
    </lineage>
</organism>
<dbReference type="EMBL" id="JASBRG010000006">
    <property type="protein sequence ID" value="MDI3320275.1"/>
    <property type="molecule type" value="Genomic_DNA"/>
</dbReference>
<comment type="similarity">
    <text evidence="11 12">Belongs to the TonB-dependent receptor family.</text>
</comment>
<dbReference type="Pfam" id="PF13715">
    <property type="entry name" value="CarbopepD_reg_2"/>
    <property type="match status" value="1"/>
</dbReference>
<dbReference type="CDD" id="cd01347">
    <property type="entry name" value="ligand_gated_channel"/>
    <property type="match status" value="1"/>
</dbReference>
<dbReference type="InterPro" id="IPR037066">
    <property type="entry name" value="Plug_dom_sf"/>
</dbReference>
<dbReference type="PANTHER" id="PTHR32552:SF81">
    <property type="entry name" value="TONB-DEPENDENT OUTER MEMBRANE RECEPTOR"/>
    <property type="match status" value="1"/>
</dbReference>
<keyword evidence="10 11" id="KW-0998">Cell outer membrane</keyword>
<evidence type="ECO:0000256" key="6">
    <source>
        <dbReference type="ARBA" id="ARBA00023004"/>
    </source>
</evidence>
<keyword evidence="3 11" id="KW-1134">Transmembrane beta strand</keyword>
<dbReference type="InterPro" id="IPR039426">
    <property type="entry name" value="TonB-dep_rcpt-like"/>
</dbReference>
<keyword evidence="6" id="KW-0408">Iron</keyword>
<evidence type="ECO:0000256" key="12">
    <source>
        <dbReference type="RuleBase" id="RU003357"/>
    </source>
</evidence>
<evidence type="ECO:0000256" key="1">
    <source>
        <dbReference type="ARBA" id="ARBA00004571"/>
    </source>
</evidence>
<feature type="signal peptide" evidence="13">
    <location>
        <begin position="1"/>
        <end position="20"/>
    </location>
</feature>
<dbReference type="Pfam" id="PF07715">
    <property type="entry name" value="Plug"/>
    <property type="match status" value="1"/>
</dbReference>
<protein>
    <submittedName>
        <fullName evidence="16">TonB-dependent receptor</fullName>
    </submittedName>
</protein>
<feature type="chain" id="PRO_5046626807" evidence="13">
    <location>
        <begin position="21"/>
        <end position="772"/>
    </location>
</feature>
<keyword evidence="16" id="KW-0675">Receptor</keyword>
<evidence type="ECO:0000256" key="2">
    <source>
        <dbReference type="ARBA" id="ARBA00022448"/>
    </source>
</evidence>
<comment type="subcellular location">
    <subcellularLocation>
        <location evidence="1 11">Cell outer membrane</location>
        <topology evidence="1 11">Multi-pass membrane protein</topology>
    </subcellularLocation>
</comment>
<dbReference type="InterPro" id="IPR012910">
    <property type="entry name" value="Plug_dom"/>
</dbReference>
<evidence type="ECO:0000256" key="10">
    <source>
        <dbReference type="ARBA" id="ARBA00023237"/>
    </source>
</evidence>
<keyword evidence="8 12" id="KW-0798">TonB box</keyword>
<gene>
    <name evidence="16" type="ORF">QJ048_10855</name>
</gene>
<dbReference type="PANTHER" id="PTHR32552">
    <property type="entry name" value="FERRICHROME IRON RECEPTOR-RELATED"/>
    <property type="match status" value="1"/>
</dbReference>
<keyword evidence="5 11" id="KW-0812">Transmembrane</keyword>
<name>A0ABT6RCL6_9BACT</name>
<keyword evidence="7" id="KW-0406">Ion transport</keyword>
<dbReference type="Proteomes" id="UP001226434">
    <property type="component" value="Unassembled WGS sequence"/>
</dbReference>
<evidence type="ECO:0000256" key="8">
    <source>
        <dbReference type="ARBA" id="ARBA00023077"/>
    </source>
</evidence>
<keyword evidence="9 11" id="KW-0472">Membrane</keyword>